<sequence length="212" mass="23699">MAGKTNGSNKPKTTNKTANDTSALLEKQVKELQSQIAAMQEALRAQSVPVACEPQITEVAHKPKAKTIRFVNLVPGTLVLRGTMIWKIEGQFNYRDFLETEAAIIVNNMSECIRSGSVYIADAEFVEEHNLTEVYRYLLSDEQLSHLFELDAKSVIETYKNCSDSQKNIIENMILEKVSNGEEIDANITQQIGRLCKIDFLADVGADENEVK</sequence>
<evidence type="ECO:0000256" key="1">
    <source>
        <dbReference type="SAM" id="MobiDB-lite"/>
    </source>
</evidence>
<evidence type="ECO:0000313" key="2">
    <source>
        <dbReference type="EMBL" id="DAF51508.1"/>
    </source>
</evidence>
<name>A0A8S5SKC4_9CAUD</name>
<protein>
    <submittedName>
        <fullName evidence="2">Uncharacterized protein</fullName>
    </submittedName>
</protein>
<dbReference type="EMBL" id="BK032616">
    <property type="protein sequence ID" value="DAF51508.1"/>
    <property type="molecule type" value="Genomic_DNA"/>
</dbReference>
<feature type="region of interest" description="Disordered" evidence="1">
    <location>
        <begin position="1"/>
        <end position="20"/>
    </location>
</feature>
<proteinExistence type="predicted"/>
<reference evidence="2" key="1">
    <citation type="journal article" date="2021" name="Proc. Natl. Acad. Sci. U.S.A.">
        <title>A Catalog of Tens of Thousands of Viruses from Human Metagenomes Reveals Hidden Associations with Chronic Diseases.</title>
        <authorList>
            <person name="Tisza M.J."/>
            <person name="Buck C.B."/>
        </authorList>
    </citation>
    <scope>NUCLEOTIDE SEQUENCE</scope>
    <source>
        <strain evidence="2">CtrCN24</strain>
    </source>
</reference>
<organism evidence="2">
    <name type="scientific">Siphoviridae sp. ctrCN24</name>
    <dbReference type="NCBI Taxonomy" id="2827953"/>
    <lineage>
        <taxon>Viruses</taxon>
        <taxon>Duplodnaviria</taxon>
        <taxon>Heunggongvirae</taxon>
        <taxon>Uroviricota</taxon>
        <taxon>Caudoviricetes</taxon>
    </lineage>
</organism>
<accession>A0A8S5SKC4</accession>